<dbReference type="RefSeq" id="WP_205087367.1">
    <property type="nucleotide sequence ID" value="NZ_CALXQD010000002.1"/>
</dbReference>
<proteinExistence type="inferred from homology"/>
<dbReference type="Pfam" id="PF03960">
    <property type="entry name" value="ArsC"/>
    <property type="match status" value="1"/>
</dbReference>
<evidence type="ECO:0000313" key="2">
    <source>
        <dbReference type="EMBL" id="MBM6912096.1"/>
    </source>
</evidence>
<dbReference type="InterPro" id="IPR036249">
    <property type="entry name" value="Thioredoxin-like_sf"/>
</dbReference>
<dbReference type="Proteomes" id="UP000707138">
    <property type="component" value="Unassembled WGS sequence"/>
</dbReference>
<dbReference type="PROSITE" id="PS51353">
    <property type="entry name" value="ARSC"/>
    <property type="match status" value="1"/>
</dbReference>
<dbReference type="InterPro" id="IPR006660">
    <property type="entry name" value="Arsenate_reductase-like"/>
</dbReference>
<protein>
    <submittedName>
        <fullName evidence="2">Arsenate reductase family protein</fullName>
    </submittedName>
</protein>
<dbReference type="PANTHER" id="PTHR30041:SF8">
    <property type="entry name" value="PROTEIN YFFB"/>
    <property type="match status" value="1"/>
</dbReference>
<dbReference type="PANTHER" id="PTHR30041">
    <property type="entry name" value="ARSENATE REDUCTASE"/>
    <property type="match status" value="1"/>
</dbReference>
<comment type="caution">
    <text evidence="2">The sequence shown here is derived from an EMBL/GenBank/DDBJ whole genome shotgun (WGS) entry which is preliminary data.</text>
</comment>
<comment type="similarity">
    <text evidence="1">Belongs to the ArsC family.</text>
</comment>
<dbReference type="SUPFAM" id="SSF52833">
    <property type="entry name" value="Thioredoxin-like"/>
    <property type="match status" value="1"/>
</dbReference>
<accession>A0ABS2GD62</accession>
<keyword evidence="3" id="KW-1185">Reference proteome</keyword>
<name>A0ABS2GD62_9FIRM</name>
<dbReference type="PROSITE" id="PS51354">
    <property type="entry name" value="GLUTAREDOXIN_2"/>
    <property type="match status" value="1"/>
</dbReference>
<dbReference type="EMBL" id="JACJLA010000002">
    <property type="protein sequence ID" value="MBM6912096.1"/>
    <property type="molecule type" value="Genomic_DNA"/>
</dbReference>
<dbReference type="CDD" id="cd03036">
    <property type="entry name" value="ArsC_like"/>
    <property type="match status" value="1"/>
</dbReference>
<dbReference type="InterPro" id="IPR006504">
    <property type="entry name" value="Tscrpt_reg_Spx/MgsR"/>
</dbReference>
<gene>
    <name evidence="2" type="ORF">H6A01_01965</name>
</gene>
<sequence length="122" mass="13977">MLFIEYPKCTTCRKAKKYLVDKGINFTARDIKEDNPTEAEIREWQPKSGKELKAFFNTSGQIYRSEQLKDRLPSMSEEEKISLLAANGMLVKRPILVLPDTVLVGFKEAEWEAALVRNGLLK</sequence>
<dbReference type="NCBIfam" id="TIGR01617">
    <property type="entry name" value="arsC_related"/>
    <property type="match status" value="1"/>
</dbReference>
<reference evidence="2 3" key="1">
    <citation type="journal article" date="2021" name="Sci. Rep.">
        <title>The distribution of antibiotic resistance genes in chicken gut microbiota commensals.</title>
        <authorList>
            <person name="Juricova H."/>
            <person name="Matiasovicova J."/>
            <person name="Kubasova T."/>
            <person name="Cejkova D."/>
            <person name="Rychlik I."/>
        </authorList>
    </citation>
    <scope>NUCLEOTIDE SEQUENCE [LARGE SCALE GENOMIC DNA]</scope>
    <source>
        <strain evidence="2 3">An537</strain>
    </source>
</reference>
<dbReference type="Gene3D" id="3.40.30.10">
    <property type="entry name" value="Glutaredoxin"/>
    <property type="match status" value="1"/>
</dbReference>
<evidence type="ECO:0000256" key="1">
    <source>
        <dbReference type="PROSITE-ProRule" id="PRU01282"/>
    </source>
</evidence>
<organism evidence="2 3">
    <name type="scientific">Veillonella magna</name>
    <dbReference type="NCBI Taxonomy" id="464322"/>
    <lineage>
        <taxon>Bacteria</taxon>
        <taxon>Bacillati</taxon>
        <taxon>Bacillota</taxon>
        <taxon>Negativicutes</taxon>
        <taxon>Veillonellales</taxon>
        <taxon>Veillonellaceae</taxon>
        <taxon>Veillonella</taxon>
    </lineage>
</organism>
<evidence type="ECO:0000313" key="3">
    <source>
        <dbReference type="Proteomes" id="UP000707138"/>
    </source>
</evidence>